<protein>
    <submittedName>
        <fullName evidence="1">Alpha-galactosidase</fullName>
        <ecNumber evidence="1">3.2.1.22</ecNumber>
    </submittedName>
</protein>
<dbReference type="EMBL" id="JANFXK010000245">
    <property type="protein sequence ID" value="MCQ4638785.1"/>
    <property type="molecule type" value="Genomic_DNA"/>
</dbReference>
<accession>A0ABT1RUD1</accession>
<proteinExistence type="predicted"/>
<comment type="caution">
    <text evidence="1">The sequence shown here is derived from an EMBL/GenBank/DDBJ whole genome shotgun (WGS) entry which is preliminary data.</text>
</comment>
<dbReference type="GO" id="GO:0004557">
    <property type="term" value="F:alpha-galactosidase activity"/>
    <property type="evidence" value="ECO:0007669"/>
    <property type="project" value="UniProtKB-EC"/>
</dbReference>
<dbReference type="Gene3D" id="3.20.20.70">
    <property type="entry name" value="Aldolase class I"/>
    <property type="match status" value="1"/>
</dbReference>
<dbReference type="Pfam" id="PF02065">
    <property type="entry name" value="Melibiase"/>
    <property type="match status" value="1"/>
</dbReference>
<dbReference type="Proteomes" id="UP001524502">
    <property type="component" value="Unassembled WGS sequence"/>
</dbReference>
<organism evidence="1 2">
    <name type="scientific">Anaerovorax odorimutans</name>
    <dbReference type="NCBI Taxonomy" id="109327"/>
    <lineage>
        <taxon>Bacteria</taxon>
        <taxon>Bacillati</taxon>
        <taxon>Bacillota</taxon>
        <taxon>Clostridia</taxon>
        <taxon>Peptostreptococcales</taxon>
        <taxon>Anaerovoracaceae</taxon>
        <taxon>Anaerovorax</taxon>
    </lineage>
</organism>
<reference evidence="1 2" key="1">
    <citation type="submission" date="2022-06" db="EMBL/GenBank/DDBJ databases">
        <title>Isolation of gut microbiota from human fecal samples.</title>
        <authorList>
            <person name="Pamer E.G."/>
            <person name="Barat B."/>
            <person name="Waligurski E."/>
            <person name="Medina S."/>
            <person name="Paddock L."/>
            <person name="Mostad J."/>
        </authorList>
    </citation>
    <scope>NUCLEOTIDE SEQUENCE [LARGE SCALE GENOMIC DNA]</scope>
    <source>
        <strain evidence="1 2">SL.3.17</strain>
    </source>
</reference>
<feature type="non-terminal residue" evidence="1">
    <location>
        <position position="1"/>
    </location>
</feature>
<dbReference type="InterPro" id="IPR017853">
    <property type="entry name" value="GH"/>
</dbReference>
<keyword evidence="1" id="KW-0378">Hydrolase</keyword>
<gene>
    <name evidence="1" type="ORF">NE619_18840</name>
</gene>
<dbReference type="InterPro" id="IPR013785">
    <property type="entry name" value="Aldolase_TIM"/>
</dbReference>
<dbReference type="SUPFAM" id="SSF51445">
    <property type="entry name" value="(Trans)glycosidases"/>
    <property type="match status" value="1"/>
</dbReference>
<keyword evidence="1" id="KW-0326">Glycosidase</keyword>
<sequence length="73" mass="8727">RRIHALGLKFGIWFEPECISEDSDLYRAHPDWAFKVPEKNPVRSRYQLVLDFSRREVCDHIFNMMCDVLDNAE</sequence>
<keyword evidence="2" id="KW-1185">Reference proteome</keyword>
<name>A0ABT1RUD1_9FIRM</name>
<evidence type="ECO:0000313" key="2">
    <source>
        <dbReference type="Proteomes" id="UP001524502"/>
    </source>
</evidence>
<evidence type="ECO:0000313" key="1">
    <source>
        <dbReference type="EMBL" id="MCQ4638785.1"/>
    </source>
</evidence>
<dbReference type="EC" id="3.2.1.22" evidence="1"/>
<feature type="non-terminal residue" evidence="1">
    <location>
        <position position="73"/>
    </location>
</feature>